<keyword evidence="4" id="KW-1185">Reference proteome</keyword>
<proteinExistence type="predicted"/>
<reference evidence="4" key="1">
    <citation type="submission" date="2016-09" db="EMBL/GenBank/DDBJ databases">
        <authorList>
            <person name="Varghese N."/>
            <person name="Submissions S."/>
        </authorList>
    </citation>
    <scope>NUCLEOTIDE SEQUENCE [LARGE SCALE GENOMIC DNA]</scope>
    <source>
        <strain evidence="4">25nlg</strain>
    </source>
</reference>
<dbReference type="Pfam" id="PF01882">
    <property type="entry name" value="DUF58"/>
    <property type="match status" value="1"/>
</dbReference>
<protein>
    <submittedName>
        <fullName evidence="3">Uncharacterized conserved protein, DUF58 family, contains vWF domain</fullName>
    </submittedName>
</protein>
<dbReference type="InterPro" id="IPR002881">
    <property type="entry name" value="DUF58"/>
</dbReference>
<feature type="transmembrane region" description="Helical" evidence="1">
    <location>
        <begin position="37"/>
        <end position="60"/>
    </location>
</feature>
<keyword evidence="1" id="KW-0812">Transmembrane</keyword>
<accession>A0A1G6HV95</accession>
<feature type="domain" description="DUF58" evidence="2">
    <location>
        <begin position="201"/>
        <end position="273"/>
    </location>
</feature>
<evidence type="ECO:0000256" key="1">
    <source>
        <dbReference type="SAM" id="Phobius"/>
    </source>
</evidence>
<sequence>MKRTKMSMQMRRWLFACLLFAASFVYALFRGGFVSWFLFYAIVSVVLFSCIVSFLSLWGIQVARQISTQEVPCFSHVDVKVMIKKQRWLPAFCYEVVDQVPKRLQATKTQRAWLSPSLRKQVSFSYVVQATVRGQHIFPRVNVTVHDLFGLLALKRTIPVTTEMLVYPAYCQLDDLAYADVKEQTTRKWLHQQEDYAFAGIRAYEPGDRLARVDWKRSAGVTGLFTKMFETEAHEQAIVIAFPYAGRAKDEATFVRFEQAVSSVTSIVATLTAGQVTSSLLFYNQGWQTLSVSKSSWSAALRTLSLLSLTENEVISPQDIVLTHEKVVVFLVIPIYTSATEQVVRSFLDRAQHVYVTIASRISMHEQETLEAAGAMFLHVPQQRYEQTDGEAFCRA</sequence>
<dbReference type="PANTHER" id="PTHR34351:SF2">
    <property type="entry name" value="DUF58 DOMAIN-CONTAINING PROTEIN"/>
    <property type="match status" value="1"/>
</dbReference>
<organism evidence="3 4">
    <name type="scientific">Shouchella lonarensis</name>
    <dbReference type="NCBI Taxonomy" id="1464122"/>
    <lineage>
        <taxon>Bacteria</taxon>
        <taxon>Bacillati</taxon>
        <taxon>Bacillota</taxon>
        <taxon>Bacilli</taxon>
        <taxon>Bacillales</taxon>
        <taxon>Bacillaceae</taxon>
        <taxon>Shouchella</taxon>
    </lineage>
</organism>
<evidence type="ECO:0000313" key="3">
    <source>
        <dbReference type="EMBL" id="SDB98227.1"/>
    </source>
</evidence>
<dbReference type="Proteomes" id="UP000242662">
    <property type="component" value="Unassembled WGS sequence"/>
</dbReference>
<dbReference type="EMBL" id="FMYM01000004">
    <property type="protein sequence ID" value="SDB98227.1"/>
    <property type="molecule type" value="Genomic_DNA"/>
</dbReference>
<dbReference type="PANTHER" id="PTHR34351">
    <property type="entry name" value="SLR1927 PROTEIN-RELATED"/>
    <property type="match status" value="1"/>
</dbReference>
<dbReference type="OrthoDB" id="140416at2"/>
<dbReference type="STRING" id="1464122.SAMN05421737_104199"/>
<keyword evidence="1" id="KW-0472">Membrane</keyword>
<dbReference type="AlphaFoldDB" id="A0A1G6HV95"/>
<evidence type="ECO:0000313" key="4">
    <source>
        <dbReference type="Proteomes" id="UP000242662"/>
    </source>
</evidence>
<evidence type="ECO:0000259" key="2">
    <source>
        <dbReference type="Pfam" id="PF01882"/>
    </source>
</evidence>
<keyword evidence="1" id="KW-1133">Transmembrane helix</keyword>
<name>A0A1G6HV95_9BACI</name>
<dbReference type="RefSeq" id="WP_090775313.1">
    <property type="nucleotide sequence ID" value="NZ_FMYM01000004.1"/>
</dbReference>
<gene>
    <name evidence="3" type="ORF">SAMN05421737_104199</name>
</gene>